<protein>
    <recommendedName>
        <fullName evidence="2">DUF3741 domain-containing protein</fullName>
    </recommendedName>
</protein>
<feature type="region of interest" description="Disordered" evidence="1">
    <location>
        <begin position="151"/>
        <end position="218"/>
    </location>
</feature>
<dbReference type="EMBL" id="CM018050">
    <property type="protein sequence ID" value="KAA8517785.1"/>
    <property type="molecule type" value="Genomic_DNA"/>
</dbReference>
<dbReference type="Proteomes" id="UP000325577">
    <property type="component" value="Linkage Group LG7"/>
</dbReference>
<feature type="compositionally biased region" description="Low complexity" evidence="1">
    <location>
        <begin position="207"/>
        <end position="217"/>
    </location>
</feature>
<evidence type="ECO:0000313" key="3">
    <source>
        <dbReference type="EMBL" id="KAA8517785.1"/>
    </source>
</evidence>
<dbReference type="OrthoDB" id="1670627at2759"/>
<proteinExistence type="predicted"/>
<dbReference type="InterPro" id="IPR032795">
    <property type="entry name" value="DUF3741-assoc"/>
</dbReference>
<sequence length="431" mass="48877">MTNSHKPTSKCFSGILRRFQCTGSLPTYPSDHIIESDTIRFHFPGKESKTVAKTTQAPSTPSPGIVARLMGLDTLPDINWVPRETTLDSILRSRSVNFVDYLPEFNLTQAQHRQVRTSVSFREVPTFLHQQNQDCYVLCFEKAVAKNNDMRVNEGKSKKSSEEVKLKKSDGSRNKENISERVPVKKKSEAKENKKKACKGMDKRKSTSVSTESSSKVGNVLAHAPKKDVCRKPPATLKARDQANPINRKQVSVGSNFTKKKKKQQASKKEVPECNTENSSPISFFEFLTHLEAPISEETRLMGLNRRAKSSSKICNCDYPSPNIVSTLNADDDHELGTINNKAEKSVKIQEIEEYYTQLLCEICRLTEEDMKESNWVTPKVLKFEDFEEICMEFGQQILELLVKQVVDELEGFQTDEEIVFVILEKKNLVS</sequence>
<feature type="compositionally biased region" description="Polar residues" evidence="1">
    <location>
        <begin position="244"/>
        <end position="257"/>
    </location>
</feature>
<accession>A0A5J4ZGT3</accession>
<dbReference type="PANTHER" id="PTHR35499:SF4">
    <property type="entry name" value="ALC-INTERACTING PROTEIN 1"/>
    <property type="match status" value="1"/>
</dbReference>
<dbReference type="AlphaFoldDB" id="A0A5J4ZGT3"/>
<feature type="domain" description="DUF3741" evidence="2">
    <location>
        <begin position="56"/>
        <end position="77"/>
    </location>
</feature>
<reference evidence="3 4" key="1">
    <citation type="submission" date="2019-09" db="EMBL/GenBank/DDBJ databases">
        <title>A chromosome-level genome assembly of the Chinese tupelo Nyssa sinensis.</title>
        <authorList>
            <person name="Yang X."/>
            <person name="Kang M."/>
            <person name="Yang Y."/>
            <person name="Xiong H."/>
            <person name="Wang M."/>
            <person name="Zhang Z."/>
            <person name="Wang Z."/>
            <person name="Wu H."/>
            <person name="Ma T."/>
            <person name="Liu J."/>
            <person name="Xi Z."/>
        </authorList>
    </citation>
    <scope>NUCLEOTIDE SEQUENCE [LARGE SCALE GENOMIC DNA]</scope>
    <source>
        <strain evidence="3">J267</strain>
        <tissue evidence="3">Leaf</tissue>
    </source>
</reference>
<feature type="compositionally biased region" description="Basic and acidic residues" evidence="1">
    <location>
        <begin position="151"/>
        <end position="192"/>
    </location>
</feature>
<evidence type="ECO:0000256" key="1">
    <source>
        <dbReference type="SAM" id="MobiDB-lite"/>
    </source>
</evidence>
<keyword evidence="4" id="KW-1185">Reference proteome</keyword>
<evidence type="ECO:0000313" key="4">
    <source>
        <dbReference type="Proteomes" id="UP000325577"/>
    </source>
</evidence>
<feature type="region of interest" description="Disordered" evidence="1">
    <location>
        <begin position="242"/>
        <end position="277"/>
    </location>
</feature>
<dbReference type="Pfam" id="PF14383">
    <property type="entry name" value="VARLMGL"/>
    <property type="match status" value="1"/>
</dbReference>
<gene>
    <name evidence="3" type="ORF">F0562_015254</name>
</gene>
<organism evidence="3 4">
    <name type="scientific">Nyssa sinensis</name>
    <dbReference type="NCBI Taxonomy" id="561372"/>
    <lineage>
        <taxon>Eukaryota</taxon>
        <taxon>Viridiplantae</taxon>
        <taxon>Streptophyta</taxon>
        <taxon>Embryophyta</taxon>
        <taxon>Tracheophyta</taxon>
        <taxon>Spermatophyta</taxon>
        <taxon>Magnoliopsida</taxon>
        <taxon>eudicotyledons</taxon>
        <taxon>Gunneridae</taxon>
        <taxon>Pentapetalae</taxon>
        <taxon>asterids</taxon>
        <taxon>Cornales</taxon>
        <taxon>Nyssaceae</taxon>
        <taxon>Nyssa</taxon>
    </lineage>
</organism>
<evidence type="ECO:0000259" key="2">
    <source>
        <dbReference type="Pfam" id="PF14383"/>
    </source>
</evidence>
<dbReference type="PANTHER" id="PTHR35499">
    <property type="entry name" value="OS05G0128300 PROTEIN"/>
    <property type="match status" value="1"/>
</dbReference>
<name>A0A5J4ZGT3_9ASTE</name>